<dbReference type="Pfam" id="PF08484">
    <property type="entry name" value="Methyltransf_14"/>
    <property type="match status" value="1"/>
</dbReference>
<dbReference type="AlphaFoldDB" id="A0A1G2GB77"/>
<dbReference type="SUPFAM" id="SSF53335">
    <property type="entry name" value="S-adenosyl-L-methionine-dependent methyltransferases"/>
    <property type="match status" value="1"/>
</dbReference>
<dbReference type="Gene3D" id="6.20.50.110">
    <property type="entry name" value="Methyltransferase, zinc-binding domain"/>
    <property type="match status" value="1"/>
</dbReference>
<comment type="caution">
    <text evidence="3">The sequence shown here is derived from an EMBL/GenBank/DDBJ whole genome shotgun (WGS) entry which is preliminary data.</text>
</comment>
<gene>
    <name evidence="3" type="ORF">A3J54_02240</name>
</gene>
<accession>A0A1G2GB77</accession>
<dbReference type="Gene3D" id="3.40.50.720">
    <property type="entry name" value="NAD(P)-binding Rossmann-like Domain"/>
    <property type="match status" value="1"/>
</dbReference>
<organism evidence="3 4">
    <name type="scientific">Candidatus Ryanbacteria bacterium RIFCSPHIGHO2_02_FULL_45_13b</name>
    <dbReference type="NCBI Taxonomy" id="1802117"/>
    <lineage>
        <taxon>Bacteria</taxon>
        <taxon>Candidatus Ryaniibacteriota</taxon>
    </lineage>
</organism>
<dbReference type="InterPro" id="IPR013630">
    <property type="entry name" value="Methyltransf_Zn-bd_dom_put"/>
</dbReference>
<sequence length="409" mass="46136">MNEPKICRLCGGNAFLPVIDFGEAPLVNSLLTKEECGTEKTYPLLVEQCQKCFLVQIVNPVDSRKIYQDQDYLYYTGDMPQNSQYMRAFNSLVDDIQNNYTKAGDLIVEIGSNDGTILRRFTNRRVLGIDPAINVVVRALMRGVPTLSTGFDKQSARNIAEEYGLAQVIGGANCLAHIDNIHGVLEGVEALLDTYGVFWAECNYWGGMVSSKHYALIYHDHYSYYTLKNWVDLLNRHNMYIFDAMITEAQGEGLSLRLYASKDARRTKTQRFQDLLHKEEVSNLNSHETAKKYREDVIMEAEKLGTLVKKLAAEGKIIAGYGAAAKGFSILHLAKITGEHIKFFVDDSPAKQGKYTPVTHIPVFARKDIQNPDYFFLTAPNYKDIILEKETAYRNTSGKFITSDSEIIS</sequence>
<dbReference type="STRING" id="1802117.A3J54_02240"/>
<evidence type="ECO:0000313" key="4">
    <source>
        <dbReference type="Proteomes" id="UP000176576"/>
    </source>
</evidence>
<dbReference type="Pfam" id="PF08421">
    <property type="entry name" value="Methyltransf_13"/>
    <property type="match status" value="1"/>
</dbReference>
<dbReference type="Gene3D" id="3.40.50.150">
    <property type="entry name" value="Vaccinia Virus protein VP39"/>
    <property type="match status" value="1"/>
</dbReference>
<dbReference type="Proteomes" id="UP000176576">
    <property type="component" value="Unassembled WGS sequence"/>
</dbReference>
<name>A0A1G2GB77_9BACT</name>
<evidence type="ECO:0000259" key="2">
    <source>
        <dbReference type="Pfam" id="PF08484"/>
    </source>
</evidence>
<dbReference type="EMBL" id="MHNN01000001">
    <property type="protein sequence ID" value="OGZ47382.1"/>
    <property type="molecule type" value="Genomic_DNA"/>
</dbReference>
<reference evidence="3 4" key="1">
    <citation type="journal article" date="2016" name="Nat. Commun.">
        <title>Thousands of microbial genomes shed light on interconnected biogeochemical processes in an aquifer system.</title>
        <authorList>
            <person name="Anantharaman K."/>
            <person name="Brown C.T."/>
            <person name="Hug L.A."/>
            <person name="Sharon I."/>
            <person name="Castelle C.J."/>
            <person name="Probst A.J."/>
            <person name="Thomas B.C."/>
            <person name="Singh A."/>
            <person name="Wilkins M.J."/>
            <person name="Karaoz U."/>
            <person name="Brodie E.L."/>
            <person name="Williams K.H."/>
            <person name="Hubbard S.S."/>
            <person name="Banfield J.F."/>
        </authorList>
    </citation>
    <scope>NUCLEOTIDE SEQUENCE [LARGE SCALE GENOMIC DNA]</scope>
</reference>
<evidence type="ECO:0000259" key="1">
    <source>
        <dbReference type="Pfam" id="PF08421"/>
    </source>
</evidence>
<evidence type="ECO:0000313" key="3">
    <source>
        <dbReference type="EMBL" id="OGZ47382.1"/>
    </source>
</evidence>
<protein>
    <recommendedName>
        <fullName evidence="5">Methyltransferase</fullName>
    </recommendedName>
</protein>
<feature type="domain" description="Methyltransferase putative zinc binding" evidence="1">
    <location>
        <begin position="7"/>
        <end position="67"/>
    </location>
</feature>
<feature type="domain" description="C-methyltransferase" evidence="2">
    <location>
        <begin position="253"/>
        <end position="402"/>
    </location>
</feature>
<dbReference type="InterPro" id="IPR038576">
    <property type="entry name" value="Methyltransf_Zn-bd_dom_put_sf"/>
</dbReference>
<dbReference type="InterPro" id="IPR029063">
    <property type="entry name" value="SAM-dependent_MTases_sf"/>
</dbReference>
<proteinExistence type="predicted"/>
<dbReference type="InterPro" id="IPR013691">
    <property type="entry name" value="MeTrfase_14"/>
</dbReference>
<evidence type="ECO:0008006" key="5">
    <source>
        <dbReference type="Google" id="ProtNLM"/>
    </source>
</evidence>